<dbReference type="InterPro" id="IPR001647">
    <property type="entry name" value="HTH_TetR"/>
</dbReference>
<gene>
    <name evidence="7" type="ORF">BJI46_13960</name>
</gene>
<dbReference type="InterPro" id="IPR023772">
    <property type="entry name" value="DNA-bd_HTH_TetR-type_CS"/>
</dbReference>
<reference evidence="7 8" key="1">
    <citation type="submission" date="2016-09" db="EMBL/GenBank/DDBJ databases">
        <authorList>
            <person name="Capua I."/>
            <person name="De Benedictis P."/>
            <person name="Joannis T."/>
            <person name="Lombin L.H."/>
            <person name="Cattoli G."/>
        </authorList>
    </citation>
    <scope>NUCLEOTIDE SEQUENCE [LARGE SCALE GENOMIC DNA]</scope>
    <source>
        <strain evidence="7 8">ANC 4671</strain>
    </source>
</reference>
<evidence type="ECO:0000256" key="1">
    <source>
        <dbReference type="ARBA" id="ARBA00022491"/>
    </source>
</evidence>
<dbReference type="AlphaFoldDB" id="A0A1E7R361"/>
<keyword evidence="8" id="KW-1185">Reference proteome</keyword>
<evidence type="ECO:0000259" key="6">
    <source>
        <dbReference type="PROSITE" id="PS50977"/>
    </source>
</evidence>
<keyword evidence="4" id="KW-0804">Transcription</keyword>
<dbReference type="PANTHER" id="PTHR30055:SF234">
    <property type="entry name" value="HTH-TYPE TRANSCRIPTIONAL REGULATOR BETI"/>
    <property type="match status" value="1"/>
</dbReference>
<evidence type="ECO:0000256" key="3">
    <source>
        <dbReference type="ARBA" id="ARBA00023125"/>
    </source>
</evidence>
<dbReference type="OrthoDB" id="6704472at2"/>
<dbReference type="PANTHER" id="PTHR30055">
    <property type="entry name" value="HTH-TYPE TRANSCRIPTIONAL REGULATOR RUTR"/>
    <property type="match status" value="1"/>
</dbReference>
<evidence type="ECO:0000256" key="2">
    <source>
        <dbReference type="ARBA" id="ARBA00023015"/>
    </source>
</evidence>
<dbReference type="InterPro" id="IPR009057">
    <property type="entry name" value="Homeodomain-like_sf"/>
</dbReference>
<dbReference type="InterPro" id="IPR050109">
    <property type="entry name" value="HTH-type_TetR-like_transc_reg"/>
</dbReference>
<sequence>MAKDTDTYHKLILAAANCFAEKGFNATSVREIAIKAGIAQGTMYVYFKSKDELIKAIVLEEQKSALNEHAKNYDSSHFERLYHLINQCISEVGYPVTHNLWVEIMAQSSRNEELRSTFISSDNIMRKGIATIIGKGIEAGEFNPLIDVNEITLIIFALIDGLICRKAVNVDFSLTKDISSFKSILERLLVIKHIN</sequence>
<dbReference type="STRING" id="1262585.BJI46_13960"/>
<feature type="domain" description="HTH tetR-type" evidence="6">
    <location>
        <begin position="5"/>
        <end position="65"/>
    </location>
</feature>
<feature type="non-terminal residue" evidence="7">
    <location>
        <position position="195"/>
    </location>
</feature>
<proteinExistence type="predicted"/>
<dbReference type="EMBL" id="MKKK01000041">
    <property type="protein sequence ID" value="OEY93809.1"/>
    <property type="molecule type" value="Genomic_DNA"/>
</dbReference>
<dbReference type="SUPFAM" id="SSF46689">
    <property type="entry name" value="Homeodomain-like"/>
    <property type="match status" value="1"/>
</dbReference>
<dbReference type="Proteomes" id="UP000185895">
    <property type="component" value="Unassembled WGS sequence"/>
</dbReference>
<evidence type="ECO:0000313" key="7">
    <source>
        <dbReference type="EMBL" id="OEY93809.1"/>
    </source>
</evidence>
<dbReference type="PRINTS" id="PR00455">
    <property type="entry name" value="HTHTETR"/>
</dbReference>
<keyword evidence="2" id="KW-0805">Transcription regulation</keyword>
<feature type="DNA-binding region" description="H-T-H motif" evidence="5">
    <location>
        <begin position="28"/>
        <end position="47"/>
    </location>
</feature>
<dbReference type="PROSITE" id="PS50977">
    <property type="entry name" value="HTH_TETR_2"/>
    <property type="match status" value="1"/>
</dbReference>
<dbReference type="InterPro" id="IPR039538">
    <property type="entry name" value="BetI_C"/>
</dbReference>
<keyword evidence="1" id="KW-0678">Repressor</keyword>
<dbReference type="GO" id="GO:0000976">
    <property type="term" value="F:transcription cis-regulatory region binding"/>
    <property type="evidence" value="ECO:0007669"/>
    <property type="project" value="TreeGrafter"/>
</dbReference>
<dbReference type="RefSeq" id="WP_070070381.1">
    <property type="nucleotide sequence ID" value="NZ_MKKK01000041.1"/>
</dbReference>
<evidence type="ECO:0000256" key="5">
    <source>
        <dbReference type="PROSITE-ProRule" id="PRU00335"/>
    </source>
</evidence>
<comment type="caution">
    <text evidence="7">The sequence shown here is derived from an EMBL/GenBank/DDBJ whole genome shotgun (WGS) entry which is preliminary data.</text>
</comment>
<dbReference type="InterPro" id="IPR036271">
    <property type="entry name" value="Tet_transcr_reg_TetR-rel_C_sf"/>
</dbReference>
<dbReference type="SUPFAM" id="SSF48498">
    <property type="entry name" value="Tetracyclin repressor-like, C-terminal domain"/>
    <property type="match status" value="1"/>
</dbReference>
<dbReference type="Pfam" id="PF00440">
    <property type="entry name" value="TetR_N"/>
    <property type="match status" value="1"/>
</dbReference>
<name>A0A1E7R361_9GAMM</name>
<protein>
    <submittedName>
        <fullName evidence="7">TetR family transcriptional regulator</fullName>
    </submittedName>
</protein>
<dbReference type="PROSITE" id="PS01081">
    <property type="entry name" value="HTH_TETR_1"/>
    <property type="match status" value="1"/>
</dbReference>
<dbReference type="GO" id="GO:0003700">
    <property type="term" value="F:DNA-binding transcription factor activity"/>
    <property type="evidence" value="ECO:0007669"/>
    <property type="project" value="TreeGrafter"/>
</dbReference>
<dbReference type="Gene3D" id="1.10.357.10">
    <property type="entry name" value="Tetracycline Repressor, domain 2"/>
    <property type="match status" value="1"/>
</dbReference>
<dbReference type="Gene3D" id="1.10.10.60">
    <property type="entry name" value="Homeodomain-like"/>
    <property type="match status" value="1"/>
</dbReference>
<dbReference type="Pfam" id="PF13977">
    <property type="entry name" value="TetR_C_6"/>
    <property type="match status" value="1"/>
</dbReference>
<accession>A0A1E7R361</accession>
<organism evidence="7 8">
    <name type="scientific">Acinetobacter qingfengensis</name>
    <dbReference type="NCBI Taxonomy" id="1262585"/>
    <lineage>
        <taxon>Bacteria</taxon>
        <taxon>Pseudomonadati</taxon>
        <taxon>Pseudomonadota</taxon>
        <taxon>Gammaproteobacteria</taxon>
        <taxon>Moraxellales</taxon>
        <taxon>Moraxellaceae</taxon>
        <taxon>Acinetobacter</taxon>
    </lineage>
</organism>
<evidence type="ECO:0000256" key="4">
    <source>
        <dbReference type="ARBA" id="ARBA00023163"/>
    </source>
</evidence>
<evidence type="ECO:0000313" key="8">
    <source>
        <dbReference type="Proteomes" id="UP000185895"/>
    </source>
</evidence>
<keyword evidence="3 5" id="KW-0238">DNA-binding</keyword>